<dbReference type="RefSeq" id="WP_307597340.1">
    <property type="nucleotide sequence ID" value="NZ_CAXUQQ020000002.1"/>
</dbReference>
<feature type="transmembrane region" description="Helical" evidence="1">
    <location>
        <begin position="31"/>
        <end position="49"/>
    </location>
</feature>
<dbReference type="AlphaFoldDB" id="A0AAW8ERA6"/>
<proteinExistence type="predicted"/>
<sequence length="65" mass="6913">MANWKGRLSVLAFGAAIAGIGYLLWASGDRVGFLFGLIGGACIAVSTMLPNSLFEKTVSFVGRFW</sequence>
<gene>
    <name evidence="2" type="ORF">J2W39_006677</name>
</gene>
<keyword evidence="1" id="KW-0472">Membrane</keyword>
<keyword evidence="1" id="KW-0812">Transmembrane</keyword>
<dbReference type="Proteomes" id="UP001224845">
    <property type="component" value="Unassembled WGS sequence"/>
</dbReference>
<organism evidence="2 3">
    <name type="scientific">Variovorax paradoxus</name>
    <dbReference type="NCBI Taxonomy" id="34073"/>
    <lineage>
        <taxon>Bacteria</taxon>
        <taxon>Pseudomonadati</taxon>
        <taxon>Pseudomonadota</taxon>
        <taxon>Betaproteobacteria</taxon>
        <taxon>Burkholderiales</taxon>
        <taxon>Comamonadaceae</taxon>
        <taxon>Variovorax</taxon>
    </lineage>
</organism>
<evidence type="ECO:0000256" key="1">
    <source>
        <dbReference type="SAM" id="Phobius"/>
    </source>
</evidence>
<feature type="transmembrane region" description="Helical" evidence="1">
    <location>
        <begin position="7"/>
        <end position="25"/>
    </location>
</feature>
<evidence type="ECO:0000313" key="2">
    <source>
        <dbReference type="EMBL" id="MDP9975387.1"/>
    </source>
</evidence>
<comment type="caution">
    <text evidence="2">The sequence shown here is derived from an EMBL/GenBank/DDBJ whole genome shotgun (WGS) entry which is preliminary data.</text>
</comment>
<accession>A0AAW8ERA6</accession>
<dbReference type="EMBL" id="JAUSRV010000045">
    <property type="protein sequence ID" value="MDP9975387.1"/>
    <property type="molecule type" value="Genomic_DNA"/>
</dbReference>
<keyword evidence="1" id="KW-1133">Transmembrane helix</keyword>
<evidence type="ECO:0000313" key="3">
    <source>
        <dbReference type="Proteomes" id="UP001224845"/>
    </source>
</evidence>
<reference evidence="2" key="1">
    <citation type="submission" date="2023-07" db="EMBL/GenBank/DDBJ databases">
        <title>Sorghum-associated microbial communities from plants grown in Nebraska, USA.</title>
        <authorList>
            <person name="Schachtman D."/>
        </authorList>
    </citation>
    <scope>NUCLEOTIDE SEQUENCE</scope>
    <source>
        <strain evidence="2">DS3315</strain>
    </source>
</reference>
<name>A0AAW8ERA6_VARPD</name>
<protein>
    <submittedName>
        <fullName evidence="2">Uncharacterized protein</fullName>
    </submittedName>
</protein>